<dbReference type="Pfam" id="PF14152">
    <property type="entry name" value="YfhE"/>
    <property type="match status" value="1"/>
</dbReference>
<reference evidence="1 2" key="1">
    <citation type="journal article" date="2014" name="Environ. Microbiol.">
        <title>The nitrate-ammonifying and nosZ-carrying bacterium Bacillus vireti is a potent source and sink for nitric and nitrous oxide under high nitrate conditions.</title>
        <authorList>
            <person name="Mania D."/>
            <person name="Heylen K."/>
            <person name="van Spanning R.J."/>
            <person name="Frostegard A."/>
        </authorList>
    </citation>
    <scope>NUCLEOTIDE SEQUENCE [LARGE SCALE GENOMIC DNA]</scope>
    <source>
        <strain evidence="1 2">LMG 21834</strain>
    </source>
</reference>
<evidence type="ECO:0008006" key="3">
    <source>
        <dbReference type="Google" id="ProtNLM"/>
    </source>
</evidence>
<name>A0AB94IGQ6_9BACI</name>
<protein>
    <recommendedName>
        <fullName evidence="3">YfhE family protein</fullName>
    </recommendedName>
</protein>
<keyword evidence="2" id="KW-1185">Reference proteome</keyword>
<proteinExistence type="predicted"/>
<sequence length="91" mass="10703">MIDGKRDFLLIIVNLYKTTKNIFLKFVSFLSLKVKMEISTILKGMSMMAEKKKKDKDRGKYPLTSMQEVSYQREFKMADRAGGYHDRKTKL</sequence>
<evidence type="ECO:0000313" key="2">
    <source>
        <dbReference type="Proteomes" id="UP000018877"/>
    </source>
</evidence>
<gene>
    <name evidence="1" type="ORF">BAVI_23253</name>
</gene>
<dbReference type="AlphaFoldDB" id="A0AB94IGQ6"/>
<evidence type="ECO:0000313" key="1">
    <source>
        <dbReference type="EMBL" id="ETI66294.1"/>
    </source>
</evidence>
<dbReference type="Proteomes" id="UP000018877">
    <property type="component" value="Unassembled WGS sequence"/>
</dbReference>
<organism evidence="1 2">
    <name type="scientific">Neobacillus vireti LMG 21834</name>
    <dbReference type="NCBI Taxonomy" id="1131730"/>
    <lineage>
        <taxon>Bacteria</taxon>
        <taxon>Bacillati</taxon>
        <taxon>Bacillota</taxon>
        <taxon>Bacilli</taxon>
        <taxon>Bacillales</taxon>
        <taxon>Bacillaceae</taxon>
        <taxon>Neobacillus</taxon>
    </lineage>
</organism>
<dbReference type="EMBL" id="ALAN01000154">
    <property type="protein sequence ID" value="ETI66294.1"/>
    <property type="molecule type" value="Genomic_DNA"/>
</dbReference>
<accession>A0AB94IGQ6</accession>
<dbReference type="InterPro" id="IPR025437">
    <property type="entry name" value="YfhE-like"/>
</dbReference>
<comment type="caution">
    <text evidence="1">The sequence shown here is derived from an EMBL/GenBank/DDBJ whole genome shotgun (WGS) entry which is preliminary data.</text>
</comment>